<evidence type="ECO:0000256" key="2">
    <source>
        <dbReference type="ARBA" id="ARBA00023136"/>
    </source>
</evidence>
<evidence type="ECO:0000259" key="4">
    <source>
        <dbReference type="PROSITE" id="PS51123"/>
    </source>
</evidence>
<dbReference type="PRINTS" id="PR01021">
    <property type="entry name" value="OMPADOMAIN"/>
</dbReference>
<comment type="caution">
    <text evidence="5">The sequence shown here is derived from an EMBL/GenBank/DDBJ whole genome shotgun (WGS) entry which is preliminary data.</text>
</comment>
<evidence type="ECO:0000256" key="1">
    <source>
        <dbReference type="ARBA" id="ARBA00004370"/>
    </source>
</evidence>
<name>A0ABM9AAU4_9GAMM</name>
<reference evidence="5" key="1">
    <citation type="submission" date="2021-12" db="EMBL/GenBank/DDBJ databases">
        <authorList>
            <person name="Rodrigo-Torres L."/>
            <person name="Arahal R. D."/>
            <person name="Lucena T."/>
        </authorList>
    </citation>
    <scope>NUCLEOTIDE SEQUENCE</scope>
    <source>
        <strain evidence="5">CECT 8267</strain>
    </source>
</reference>
<sequence length="205" mass="23210">MAKSLTIKAVTIAILTSTLLVIGCQHTPENKTDRLQYADLRDSDQDGVVNQRDICNNSPRMSEVDNEGCSDYQRVATVTDYTIEFGFDRSDIRSDQYNVLQAIVQKMSADTNTNVLLLGDTSAEGSLEYNDKLARRRAHTITQELTNNGIDPDRVKEYYFTENVEIVKETLKTRQRRTVALVYSNSLAPVDAWNIYSTDNKNEVK</sequence>
<dbReference type="SUPFAM" id="SSF103088">
    <property type="entry name" value="OmpA-like"/>
    <property type="match status" value="1"/>
</dbReference>
<gene>
    <name evidence="5" type="primary">pal_2</name>
    <name evidence="5" type="ORF">SIN8267_00383</name>
</gene>
<keyword evidence="5" id="KW-0449">Lipoprotein</keyword>
<dbReference type="Gene3D" id="3.30.1330.60">
    <property type="entry name" value="OmpA-like domain"/>
    <property type="match status" value="1"/>
</dbReference>
<dbReference type="PROSITE" id="PS51123">
    <property type="entry name" value="OMPA_2"/>
    <property type="match status" value="1"/>
</dbReference>
<dbReference type="RefSeq" id="WP_237442974.1">
    <property type="nucleotide sequence ID" value="NZ_CAKLPX010000001.1"/>
</dbReference>
<dbReference type="EMBL" id="CAKLPX010000001">
    <property type="protein sequence ID" value="CAH0990291.1"/>
    <property type="molecule type" value="Genomic_DNA"/>
</dbReference>
<accession>A0ABM9AAU4</accession>
<dbReference type="InterPro" id="IPR006665">
    <property type="entry name" value="OmpA-like"/>
</dbReference>
<proteinExistence type="predicted"/>
<dbReference type="Pfam" id="PF00691">
    <property type="entry name" value="OmpA"/>
    <property type="match status" value="1"/>
</dbReference>
<organism evidence="5 6">
    <name type="scientific">Sinobacterium norvegicum</name>
    <dbReference type="NCBI Taxonomy" id="1641715"/>
    <lineage>
        <taxon>Bacteria</taxon>
        <taxon>Pseudomonadati</taxon>
        <taxon>Pseudomonadota</taxon>
        <taxon>Gammaproteobacteria</taxon>
        <taxon>Cellvibrionales</taxon>
        <taxon>Spongiibacteraceae</taxon>
        <taxon>Sinobacterium</taxon>
    </lineage>
</organism>
<protein>
    <submittedName>
        <fullName evidence="5">Peptidoglycan-associated lipoprotein</fullName>
    </submittedName>
</protein>
<evidence type="ECO:0000313" key="5">
    <source>
        <dbReference type="EMBL" id="CAH0990291.1"/>
    </source>
</evidence>
<evidence type="ECO:0000256" key="3">
    <source>
        <dbReference type="PROSITE-ProRule" id="PRU00473"/>
    </source>
</evidence>
<keyword evidence="6" id="KW-1185">Reference proteome</keyword>
<evidence type="ECO:0000313" key="6">
    <source>
        <dbReference type="Proteomes" id="UP000838100"/>
    </source>
</evidence>
<dbReference type="CDD" id="cd07185">
    <property type="entry name" value="OmpA_C-like"/>
    <property type="match status" value="1"/>
</dbReference>
<comment type="subcellular location">
    <subcellularLocation>
        <location evidence="1">Membrane</location>
    </subcellularLocation>
</comment>
<feature type="domain" description="OmpA-like" evidence="4">
    <location>
        <begin position="72"/>
        <end position="186"/>
    </location>
</feature>
<dbReference type="InterPro" id="IPR006664">
    <property type="entry name" value="OMP_bac"/>
</dbReference>
<keyword evidence="2 3" id="KW-0472">Membrane</keyword>
<dbReference type="Proteomes" id="UP000838100">
    <property type="component" value="Unassembled WGS sequence"/>
</dbReference>
<dbReference type="PROSITE" id="PS51257">
    <property type="entry name" value="PROKAR_LIPOPROTEIN"/>
    <property type="match status" value="1"/>
</dbReference>
<dbReference type="InterPro" id="IPR036737">
    <property type="entry name" value="OmpA-like_sf"/>
</dbReference>